<evidence type="ECO:0000256" key="6">
    <source>
        <dbReference type="ARBA" id="ARBA00023136"/>
    </source>
</evidence>
<proteinExistence type="predicted"/>
<keyword evidence="4" id="KW-1278">Translocase</keyword>
<evidence type="ECO:0000313" key="9">
    <source>
        <dbReference type="Proteomes" id="UP000229385"/>
    </source>
</evidence>
<evidence type="ECO:0000313" key="8">
    <source>
        <dbReference type="EMBL" id="PJA45353.1"/>
    </source>
</evidence>
<comment type="caution">
    <text evidence="8">The sequence shown here is derived from an EMBL/GenBank/DDBJ whole genome shotgun (WGS) entry which is preliminary data.</text>
</comment>
<dbReference type="PANTHER" id="PTHR30335:SF0">
    <property type="entry name" value="ION-TRANSLOCATING OXIDOREDUCTASE COMPLEX SUBUNIT A"/>
    <property type="match status" value="1"/>
</dbReference>
<evidence type="ECO:0000256" key="2">
    <source>
        <dbReference type="ARBA" id="ARBA00022448"/>
    </source>
</evidence>
<dbReference type="AlphaFoldDB" id="A0A2M7XBX5"/>
<evidence type="ECO:0000256" key="5">
    <source>
        <dbReference type="ARBA" id="ARBA00022989"/>
    </source>
</evidence>
<evidence type="ECO:0000256" key="3">
    <source>
        <dbReference type="ARBA" id="ARBA00022692"/>
    </source>
</evidence>
<dbReference type="Proteomes" id="UP000229385">
    <property type="component" value="Unassembled WGS sequence"/>
</dbReference>
<gene>
    <name evidence="8" type="ORF">CO174_03810</name>
</gene>
<feature type="transmembrane region" description="Helical" evidence="7">
    <location>
        <begin position="37"/>
        <end position="58"/>
    </location>
</feature>
<reference evidence="9" key="1">
    <citation type="submission" date="2017-09" db="EMBL/GenBank/DDBJ databases">
        <title>Depth-based differentiation of microbial function through sediment-hosted aquifers and enrichment of novel symbionts in the deep terrestrial subsurface.</title>
        <authorList>
            <person name="Probst A.J."/>
            <person name="Ladd B."/>
            <person name="Jarett J.K."/>
            <person name="Geller-Mcgrath D.E."/>
            <person name="Sieber C.M.K."/>
            <person name="Emerson J.B."/>
            <person name="Anantharaman K."/>
            <person name="Thomas B.C."/>
            <person name="Malmstrom R."/>
            <person name="Stieglmeier M."/>
            <person name="Klingl A."/>
            <person name="Woyke T."/>
            <person name="Ryan C.M."/>
            <person name="Banfield J.F."/>
        </authorList>
    </citation>
    <scope>NUCLEOTIDE SEQUENCE [LARGE SCALE GENOMIC DNA]</scope>
</reference>
<dbReference type="InterPro" id="IPR003667">
    <property type="entry name" value="NqrDE/RnfAE"/>
</dbReference>
<keyword evidence="2" id="KW-0813">Transport</keyword>
<dbReference type="Pfam" id="PF02508">
    <property type="entry name" value="Rnf-Nqr"/>
    <property type="match status" value="1"/>
</dbReference>
<evidence type="ECO:0000256" key="7">
    <source>
        <dbReference type="SAM" id="Phobius"/>
    </source>
</evidence>
<evidence type="ECO:0000256" key="4">
    <source>
        <dbReference type="ARBA" id="ARBA00022967"/>
    </source>
</evidence>
<feature type="non-terminal residue" evidence="8">
    <location>
        <position position="1"/>
    </location>
</feature>
<protein>
    <submittedName>
        <fullName evidence="8">Electron transport complex subunit RsxA</fullName>
    </submittedName>
</protein>
<keyword evidence="6 7" id="KW-0472">Membrane</keyword>
<dbReference type="GO" id="GO:0012505">
    <property type="term" value="C:endomembrane system"/>
    <property type="evidence" value="ECO:0007669"/>
    <property type="project" value="UniProtKB-SubCell"/>
</dbReference>
<organism evidence="8 9">
    <name type="scientific">Candidatus Uhrbacteria bacterium CG_4_9_14_3_um_filter_50_9</name>
    <dbReference type="NCBI Taxonomy" id="1975035"/>
    <lineage>
        <taxon>Bacteria</taxon>
        <taxon>Candidatus Uhriibacteriota</taxon>
    </lineage>
</organism>
<keyword evidence="3 7" id="KW-0812">Transmembrane</keyword>
<evidence type="ECO:0000256" key="1">
    <source>
        <dbReference type="ARBA" id="ARBA00004127"/>
    </source>
</evidence>
<accession>A0A2M7XBX5</accession>
<dbReference type="PANTHER" id="PTHR30335">
    <property type="entry name" value="INTEGRAL MEMBRANE PROTEIN OF SOXR-REDUCING COMPLEX"/>
    <property type="match status" value="1"/>
</dbReference>
<comment type="subcellular location">
    <subcellularLocation>
        <location evidence="1">Endomembrane system</location>
        <topology evidence="1">Multi-pass membrane protein</topology>
    </subcellularLocation>
</comment>
<keyword evidence="5 7" id="KW-1133">Transmembrane helix</keyword>
<dbReference type="InterPro" id="IPR050133">
    <property type="entry name" value="NqrDE/RnfAE_oxidrdctase"/>
</dbReference>
<feature type="transmembrane region" description="Helical" evidence="7">
    <location>
        <begin position="6"/>
        <end position="25"/>
    </location>
</feature>
<sequence length="60" mass="6487">IIYSLGVSLGYTLAIVMFAGIRERIELSPVPKSFKGYPIAFITASLMSLAFLGFKGLFGL</sequence>
<dbReference type="GO" id="GO:0005886">
    <property type="term" value="C:plasma membrane"/>
    <property type="evidence" value="ECO:0007669"/>
    <property type="project" value="TreeGrafter"/>
</dbReference>
<dbReference type="EMBL" id="PFWU01000043">
    <property type="protein sequence ID" value="PJA45353.1"/>
    <property type="molecule type" value="Genomic_DNA"/>
</dbReference>
<name>A0A2M7XBX5_9BACT</name>